<organism evidence="1 2">
    <name type="scientific">Peribacillus loiseleuriae</name>
    <dbReference type="NCBI Taxonomy" id="1679170"/>
    <lineage>
        <taxon>Bacteria</taxon>
        <taxon>Bacillati</taxon>
        <taxon>Bacillota</taxon>
        <taxon>Bacilli</taxon>
        <taxon>Bacillales</taxon>
        <taxon>Bacillaceae</taxon>
        <taxon>Peribacillus</taxon>
    </lineage>
</organism>
<keyword evidence="2" id="KW-1185">Reference proteome</keyword>
<evidence type="ECO:0000313" key="1">
    <source>
        <dbReference type="EMBL" id="KMY50800.1"/>
    </source>
</evidence>
<proteinExistence type="predicted"/>
<dbReference type="AlphaFoldDB" id="A0A0K9GVX8"/>
<dbReference type="OrthoDB" id="2454584at2"/>
<accession>A0A0K9GVX8</accession>
<dbReference type="RefSeq" id="WP_049682153.1">
    <property type="nucleotide sequence ID" value="NZ_LFZW01000001.1"/>
</dbReference>
<evidence type="ECO:0000313" key="2">
    <source>
        <dbReference type="Proteomes" id="UP000037146"/>
    </source>
</evidence>
<dbReference type="Proteomes" id="UP000037146">
    <property type="component" value="Unassembled WGS sequence"/>
</dbReference>
<reference evidence="2" key="1">
    <citation type="submission" date="2015-07" db="EMBL/GenBank/DDBJ databases">
        <title>Genome sequencing project for genomic taxonomy and phylogenomics of Bacillus-like bacteria.</title>
        <authorList>
            <person name="Liu B."/>
            <person name="Wang J."/>
            <person name="Zhu Y."/>
            <person name="Liu G."/>
            <person name="Chen Q."/>
            <person name="Chen Z."/>
            <person name="Lan J."/>
            <person name="Che J."/>
            <person name="Ge C."/>
            <person name="Shi H."/>
            <person name="Pan Z."/>
            <person name="Liu X."/>
        </authorList>
    </citation>
    <scope>NUCLEOTIDE SEQUENCE [LARGE SCALE GENOMIC DNA]</scope>
    <source>
        <strain evidence="2">FJAT-27997</strain>
    </source>
</reference>
<protein>
    <recommendedName>
        <fullName evidence="3">Resolvase HTH domain-containing protein</fullName>
    </recommendedName>
</protein>
<dbReference type="EMBL" id="LFZW01000001">
    <property type="protein sequence ID" value="KMY50800.1"/>
    <property type="molecule type" value="Genomic_DNA"/>
</dbReference>
<name>A0A0K9GVX8_9BACI</name>
<gene>
    <name evidence="1" type="ORF">AC625_15805</name>
</gene>
<sequence length="129" mass="14827">MEYLLIGLFTFSIILLLISFVKKDPVKLEEMEQMTINHMQEMYQIKKKIKILEEELLIQESPLSYAVPKPSTHKPNNTSSQTNEILKSQVLSLYKQGLSLEQIAKQSTLSMDTVITVIEEVSMRGSKHE</sequence>
<evidence type="ECO:0008006" key="3">
    <source>
        <dbReference type="Google" id="ProtNLM"/>
    </source>
</evidence>
<dbReference type="STRING" id="1679170.AC625_15805"/>
<comment type="caution">
    <text evidence="1">The sequence shown here is derived from an EMBL/GenBank/DDBJ whole genome shotgun (WGS) entry which is preliminary data.</text>
</comment>
<dbReference type="PATRIC" id="fig|1679170.3.peg.3600"/>